<dbReference type="PROSITE" id="PS50118">
    <property type="entry name" value="HMG_BOX_2"/>
    <property type="match status" value="1"/>
</dbReference>
<reference evidence="7 8" key="1">
    <citation type="submission" date="2023-11" db="EMBL/GenBank/DDBJ databases">
        <title>Halocaridina rubra genome assembly.</title>
        <authorList>
            <person name="Smith C."/>
        </authorList>
    </citation>
    <scope>NUCLEOTIDE SEQUENCE [LARGE SCALE GENOMIC DNA]</scope>
    <source>
        <strain evidence="7">EP-1</strain>
        <tissue evidence="7">Whole</tissue>
    </source>
</reference>
<evidence type="ECO:0000313" key="7">
    <source>
        <dbReference type="EMBL" id="KAK7083571.1"/>
    </source>
</evidence>
<dbReference type="PANTHER" id="PTHR10270:SF323">
    <property type="entry name" value="TRANSCRIPTION FACTOR SOX-14-RELATED"/>
    <property type="match status" value="1"/>
</dbReference>
<accession>A0AAN9A7E4</accession>
<keyword evidence="3" id="KW-0804">Transcription</keyword>
<protein>
    <submittedName>
        <fullName evidence="7">High mobility group</fullName>
    </submittedName>
</protein>
<dbReference type="GO" id="GO:0007420">
    <property type="term" value="P:brain development"/>
    <property type="evidence" value="ECO:0007669"/>
    <property type="project" value="TreeGrafter"/>
</dbReference>
<dbReference type="GO" id="GO:0000978">
    <property type="term" value="F:RNA polymerase II cis-regulatory region sequence-specific DNA binding"/>
    <property type="evidence" value="ECO:0007669"/>
    <property type="project" value="TreeGrafter"/>
</dbReference>
<dbReference type="GO" id="GO:0001228">
    <property type="term" value="F:DNA-binding transcription activator activity, RNA polymerase II-specific"/>
    <property type="evidence" value="ECO:0007669"/>
    <property type="project" value="TreeGrafter"/>
</dbReference>
<dbReference type="SUPFAM" id="SSF47095">
    <property type="entry name" value="HMG-box"/>
    <property type="match status" value="1"/>
</dbReference>
<dbReference type="FunFam" id="1.10.30.10:FF:000003">
    <property type="entry name" value="Putative transcription factor SOX-6"/>
    <property type="match status" value="1"/>
</dbReference>
<evidence type="ECO:0000256" key="1">
    <source>
        <dbReference type="ARBA" id="ARBA00023015"/>
    </source>
</evidence>
<dbReference type="Gene3D" id="1.10.30.10">
    <property type="entry name" value="High mobility group box domain"/>
    <property type="match status" value="1"/>
</dbReference>
<evidence type="ECO:0000256" key="2">
    <source>
        <dbReference type="ARBA" id="ARBA00023125"/>
    </source>
</evidence>
<evidence type="ECO:0000313" key="8">
    <source>
        <dbReference type="Proteomes" id="UP001381693"/>
    </source>
</evidence>
<evidence type="ECO:0000259" key="6">
    <source>
        <dbReference type="PROSITE" id="PS50118"/>
    </source>
</evidence>
<gene>
    <name evidence="7" type="primary">Sox11</name>
    <name evidence="7" type="ORF">SK128_017700</name>
</gene>
<feature type="DNA-binding region" description="HMG box" evidence="5">
    <location>
        <begin position="94"/>
        <end position="162"/>
    </location>
</feature>
<sequence length="450" mass="50650">MQCVYYSQFSLCRVRKERDVERRRSECSSVEPLVVRRLQSVFCNMLPHAQYERIPCHTTSSSNPTVFGSMLVNDNSSTPYSDATQTKKHPPNHIKRPMNAFMVWSQMERREIVKYAPDMHNAEISKQLGRRWKLLSEEQRRPYRDEAERLKELHLREYPDYKYRPRKKGQKAQLKGVSEKNGGKVCKAKDQLANKDRIKSVNVLSNTRITHTQGIDADHSKLGIKITIDDSFKKNHMTIQKGALALTPQSPPEVPASPPCDLPDSPESASMYDDQQAFIYTPSVTAHYNPISSTKKTNNTITTVKVSSSNINTPTSFASLIKQEPEDPLYEAVYTPQSLASPGLASPKCETPTTPIKPDVKKEFFNNPNSPAEATIEHPTLDDLYNITDFVAVSDIKMDLEAIDADIDFDAVSTSSGSHFDFPSVADETDHLLSECTLSNTWIGASSFLL</sequence>
<evidence type="ECO:0000256" key="3">
    <source>
        <dbReference type="ARBA" id="ARBA00023163"/>
    </source>
</evidence>
<evidence type="ECO:0000256" key="5">
    <source>
        <dbReference type="PROSITE-ProRule" id="PRU00267"/>
    </source>
</evidence>
<keyword evidence="4 5" id="KW-0539">Nucleus</keyword>
<dbReference type="AlphaFoldDB" id="A0AAN9A7E4"/>
<comment type="caution">
    <text evidence="7">The sequence shown here is derived from an EMBL/GenBank/DDBJ whole genome shotgun (WGS) entry which is preliminary data.</text>
</comment>
<feature type="domain" description="HMG box" evidence="6">
    <location>
        <begin position="94"/>
        <end position="162"/>
    </location>
</feature>
<dbReference type="SMART" id="SM00398">
    <property type="entry name" value="HMG"/>
    <property type="match status" value="1"/>
</dbReference>
<dbReference type="GO" id="GO:0030182">
    <property type="term" value="P:neuron differentiation"/>
    <property type="evidence" value="ECO:0007669"/>
    <property type="project" value="TreeGrafter"/>
</dbReference>
<dbReference type="GO" id="GO:0000122">
    <property type="term" value="P:negative regulation of transcription by RNA polymerase II"/>
    <property type="evidence" value="ECO:0007669"/>
    <property type="project" value="TreeGrafter"/>
</dbReference>
<evidence type="ECO:0000256" key="4">
    <source>
        <dbReference type="ARBA" id="ARBA00023242"/>
    </source>
</evidence>
<dbReference type="PANTHER" id="PTHR10270">
    <property type="entry name" value="SOX TRANSCRIPTION FACTOR"/>
    <property type="match status" value="1"/>
</dbReference>
<dbReference type="EMBL" id="JAXCGZ010002803">
    <property type="protein sequence ID" value="KAK7083571.1"/>
    <property type="molecule type" value="Genomic_DNA"/>
</dbReference>
<dbReference type="Proteomes" id="UP001381693">
    <property type="component" value="Unassembled WGS sequence"/>
</dbReference>
<dbReference type="Pfam" id="PF00505">
    <property type="entry name" value="HMG_box"/>
    <property type="match status" value="1"/>
</dbReference>
<keyword evidence="8" id="KW-1185">Reference proteome</keyword>
<dbReference type="InterPro" id="IPR009071">
    <property type="entry name" value="HMG_box_dom"/>
</dbReference>
<organism evidence="7 8">
    <name type="scientific">Halocaridina rubra</name>
    <name type="common">Hawaiian red shrimp</name>
    <dbReference type="NCBI Taxonomy" id="373956"/>
    <lineage>
        <taxon>Eukaryota</taxon>
        <taxon>Metazoa</taxon>
        <taxon>Ecdysozoa</taxon>
        <taxon>Arthropoda</taxon>
        <taxon>Crustacea</taxon>
        <taxon>Multicrustacea</taxon>
        <taxon>Malacostraca</taxon>
        <taxon>Eumalacostraca</taxon>
        <taxon>Eucarida</taxon>
        <taxon>Decapoda</taxon>
        <taxon>Pleocyemata</taxon>
        <taxon>Caridea</taxon>
        <taxon>Atyoidea</taxon>
        <taxon>Atyidae</taxon>
        <taxon>Halocaridina</taxon>
    </lineage>
</organism>
<dbReference type="CDD" id="cd22029">
    <property type="entry name" value="HMG-box_SoxC"/>
    <property type="match status" value="1"/>
</dbReference>
<keyword evidence="1" id="KW-0805">Transcription regulation</keyword>
<dbReference type="GO" id="GO:0005634">
    <property type="term" value="C:nucleus"/>
    <property type="evidence" value="ECO:0007669"/>
    <property type="project" value="UniProtKB-UniRule"/>
</dbReference>
<name>A0AAN9A7E4_HALRR</name>
<dbReference type="InterPro" id="IPR036910">
    <property type="entry name" value="HMG_box_dom_sf"/>
</dbReference>
<dbReference type="InterPro" id="IPR050140">
    <property type="entry name" value="SRY-related_HMG-box_TF-like"/>
</dbReference>
<proteinExistence type="predicted"/>
<keyword evidence="2 5" id="KW-0238">DNA-binding</keyword>